<proteinExistence type="predicted"/>
<dbReference type="EMBL" id="AMZH03005151">
    <property type="protein sequence ID" value="RRT67135.1"/>
    <property type="molecule type" value="Genomic_DNA"/>
</dbReference>
<feature type="region of interest" description="Disordered" evidence="1">
    <location>
        <begin position="58"/>
        <end position="82"/>
    </location>
</feature>
<dbReference type="AlphaFoldDB" id="A0A426ZTB6"/>
<comment type="caution">
    <text evidence="2">The sequence shown here is derived from an EMBL/GenBank/DDBJ whole genome shotgun (WGS) entry which is preliminary data.</text>
</comment>
<protein>
    <submittedName>
        <fullName evidence="2">Uncharacterized protein</fullName>
    </submittedName>
</protein>
<accession>A0A426ZTB6</accession>
<name>A0A426ZTB6_ENSVE</name>
<evidence type="ECO:0000256" key="1">
    <source>
        <dbReference type="SAM" id="MobiDB-lite"/>
    </source>
</evidence>
<sequence length="105" mass="11416">MRLGNGKQRRAIATAAAATWATGKDGACQQAMVDGGNRWGDSNGRGDDRMRHYRWQKRRMQGRKRAVAASGRGEGTGSEGTLVARRGGHVSVILRKKTLATLKDH</sequence>
<reference evidence="2 3" key="1">
    <citation type="journal article" date="2014" name="Agronomy (Basel)">
        <title>A Draft Genome Sequence for Ensete ventricosum, the Drought-Tolerant Tree Against Hunger.</title>
        <authorList>
            <person name="Harrison J."/>
            <person name="Moore K.A."/>
            <person name="Paszkiewicz K."/>
            <person name="Jones T."/>
            <person name="Grant M."/>
            <person name="Ambacheew D."/>
            <person name="Muzemil S."/>
            <person name="Studholme D.J."/>
        </authorList>
    </citation>
    <scope>NUCLEOTIDE SEQUENCE [LARGE SCALE GENOMIC DNA]</scope>
</reference>
<dbReference type="Proteomes" id="UP000287651">
    <property type="component" value="Unassembled WGS sequence"/>
</dbReference>
<gene>
    <name evidence="2" type="ORF">B296_00017404</name>
</gene>
<evidence type="ECO:0000313" key="2">
    <source>
        <dbReference type="EMBL" id="RRT67135.1"/>
    </source>
</evidence>
<organism evidence="2 3">
    <name type="scientific">Ensete ventricosum</name>
    <name type="common">Abyssinian banana</name>
    <name type="synonym">Musa ensete</name>
    <dbReference type="NCBI Taxonomy" id="4639"/>
    <lineage>
        <taxon>Eukaryota</taxon>
        <taxon>Viridiplantae</taxon>
        <taxon>Streptophyta</taxon>
        <taxon>Embryophyta</taxon>
        <taxon>Tracheophyta</taxon>
        <taxon>Spermatophyta</taxon>
        <taxon>Magnoliopsida</taxon>
        <taxon>Liliopsida</taxon>
        <taxon>Zingiberales</taxon>
        <taxon>Musaceae</taxon>
        <taxon>Ensete</taxon>
    </lineage>
</organism>
<evidence type="ECO:0000313" key="3">
    <source>
        <dbReference type="Proteomes" id="UP000287651"/>
    </source>
</evidence>